<feature type="domain" description="Heterokaryon incompatibility" evidence="1">
    <location>
        <begin position="90"/>
        <end position="234"/>
    </location>
</feature>
<protein>
    <submittedName>
        <fullName evidence="2">Heterokaryon incompatibility protein-domain-containing protein</fullName>
    </submittedName>
</protein>
<sequence length="456" mass="52764">MANFLPIERTTIQKDNIDAAARYLSGYADFLEHIHFQLLREWLQKCDQEHQCKEPRNYWPTRVIFGGPDPNILRLVRKQHTGGEYTGEDYVVLSHCWSTPTNEEKKRFCTTKSNYQHRLQGFTCDDLPKTFQDAVRVTRELKKQYLWIDSLCIIQGDDDDWKKEAGEMENVFDSAYCAIATSSAPNWRDGFLEWGLDSQNIEIQDIRGGSTYTCDFNKDVDWSALSGRAWVLQERVLSRRIIHFAAEQMHWECGEGVRCENFTGLECPPGRQHFIVDPNFPDRLRTSGYDRTVDFVRFLFEKYSKCGLTVKSDRDTAIIGLVKRIERVLKTEARYGIFRCFLASLLLWKRSANERAARIEYEGRTVPSWSWMAYFGGIDFLSNSNLKVPPSADLGFSSVDGALIVQVRQFEHCRMEREGEMHAILADTGRVGSLWFDMAANIEFGHCVVVGRMREE</sequence>
<name>A0A9P8VS17_9HYPO</name>
<evidence type="ECO:0000313" key="2">
    <source>
        <dbReference type="EMBL" id="KAH6870967.1"/>
    </source>
</evidence>
<dbReference type="AlphaFoldDB" id="A0A9P8VS17"/>
<organism evidence="2 3">
    <name type="scientific">Thelonectria olida</name>
    <dbReference type="NCBI Taxonomy" id="1576542"/>
    <lineage>
        <taxon>Eukaryota</taxon>
        <taxon>Fungi</taxon>
        <taxon>Dikarya</taxon>
        <taxon>Ascomycota</taxon>
        <taxon>Pezizomycotina</taxon>
        <taxon>Sordariomycetes</taxon>
        <taxon>Hypocreomycetidae</taxon>
        <taxon>Hypocreales</taxon>
        <taxon>Nectriaceae</taxon>
        <taxon>Thelonectria</taxon>
    </lineage>
</organism>
<dbReference type="PANTHER" id="PTHR33112">
    <property type="entry name" value="DOMAIN PROTEIN, PUTATIVE-RELATED"/>
    <property type="match status" value="1"/>
</dbReference>
<evidence type="ECO:0000259" key="1">
    <source>
        <dbReference type="Pfam" id="PF06985"/>
    </source>
</evidence>
<dbReference type="InterPro" id="IPR010730">
    <property type="entry name" value="HET"/>
</dbReference>
<gene>
    <name evidence="2" type="ORF">B0T10DRAFT_592880</name>
</gene>
<accession>A0A9P8VS17</accession>
<dbReference type="OrthoDB" id="4161196at2759"/>
<proteinExistence type="predicted"/>
<dbReference type="Proteomes" id="UP000777438">
    <property type="component" value="Unassembled WGS sequence"/>
</dbReference>
<keyword evidence="3" id="KW-1185">Reference proteome</keyword>
<comment type="caution">
    <text evidence="2">The sequence shown here is derived from an EMBL/GenBank/DDBJ whole genome shotgun (WGS) entry which is preliminary data.</text>
</comment>
<reference evidence="2 3" key="1">
    <citation type="journal article" date="2021" name="Nat. Commun.">
        <title>Genetic determinants of endophytism in the Arabidopsis root mycobiome.</title>
        <authorList>
            <person name="Mesny F."/>
            <person name="Miyauchi S."/>
            <person name="Thiergart T."/>
            <person name="Pickel B."/>
            <person name="Atanasova L."/>
            <person name="Karlsson M."/>
            <person name="Huettel B."/>
            <person name="Barry K.W."/>
            <person name="Haridas S."/>
            <person name="Chen C."/>
            <person name="Bauer D."/>
            <person name="Andreopoulos W."/>
            <person name="Pangilinan J."/>
            <person name="LaButti K."/>
            <person name="Riley R."/>
            <person name="Lipzen A."/>
            <person name="Clum A."/>
            <person name="Drula E."/>
            <person name="Henrissat B."/>
            <person name="Kohler A."/>
            <person name="Grigoriev I.V."/>
            <person name="Martin F.M."/>
            <person name="Hacquard S."/>
        </authorList>
    </citation>
    <scope>NUCLEOTIDE SEQUENCE [LARGE SCALE GENOMIC DNA]</scope>
    <source>
        <strain evidence="2 3">MPI-CAGE-CH-0241</strain>
    </source>
</reference>
<evidence type="ECO:0000313" key="3">
    <source>
        <dbReference type="Proteomes" id="UP000777438"/>
    </source>
</evidence>
<dbReference type="PANTHER" id="PTHR33112:SF10">
    <property type="entry name" value="TOL"/>
    <property type="match status" value="1"/>
</dbReference>
<dbReference type="EMBL" id="JAGPYM010000061">
    <property type="protein sequence ID" value="KAH6870967.1"/>
    <property type="molecule type" value="Genomic_DNA"/>
</dbReference>
<dbReference type="Pfam" id="PF06985">
    <property type="entry name" value="HET"/>
    <property type="match status" value="1"/>
</dbReference>